<feature type="domain" description="VTC" evidence="1">
    <location>
        <begin position="31"/>
        <end position="236"/>
    </location>
</feature>
<dbReference type="EMBL" id="BAAAYR010000001">
    <property type="protein sequence ID" value="GAA3558631.1"/>
    <property type="molecule type" value="Genomic_DNA"/>
</dbReference>
<dbReference type="Proteomes" id="UP001500767">
    <property type="component" value="Unassembled WGS sequence"/>
</dbReference>
<evidence type="ECO:0000259" key="1">
    <source>
        <dbReference type="Pfam" id="PF09359"/>
    </source>
</evidence>
<name>A0ABP6WZN2_9ACTN</name>
<organism evidence="2 3">
    <name type="scientific">Microlunatus spumicola</name>
    <dbReference type="NCBI Taxonomy" id="81499"/>
    <lineage>
        <taxon>Bacteria</taxon>
        <taxon>Bacillati</taxon>
        <taxon>Actinomycetota</taxon>
        <taxon>Actinomycetes</taxon>
        <taxon>Propionibacteriales</taxon>
        <taxon>Propionibacteriaceae</taxon>
        <taxon>Microlunatus</taxon>
    </lineage>
</organism>
<protein>
    <submittedName>
        <fullName evidence="2">Polyphosphate polymerase domain-containing protein</fullName>
    </submittedName>
</protein>
<evidence type="ECO:0000313" key="3">
    <source>
        <dbReference type="Proteomes" id="UP001500767"/>
    </source>
</evidence>
<accession>A0ABP6WZN2</accession>
<reference evidence="3" key="1">
    <citation type="journal article" date="2019" name="Int. J. Syst. Evol. Microbiol.">
        <title>The Global Catalogue of Microorganisms (GCM) 10K type strain sequencing project: providing services to taxonomists for standard genome sequencing and annotation.</title>
        <authorList>
            <consortium name="The Broad Institute Genomics Platform"/>
            <consortium name="The Broad Institute Genome Sequencing Center for Infectious Disease"/>
            <person name="Wu L."/>
            <person name="Ma J."/>
        </authorList>
    </citation>
    <scope>NUCLEOTIDE SEQUENCE [LARGE SCALE GENOMIC DNA]</scope>
    <source>
        <strain evidence="3">JCM 16540</strain>
    </source>
</reference>
<dbReference type="InterPro" id="IPR018966">
    <property type="entry name" value="VTC_domain"/>
</dbReference>
<proteinExistence type="predicted"/>
<sequence length="254" mass="28774">MSTTSLGAVTDLDLAPISLDELVDRAALLTRVDRKYVLPVDRARELLRELPDGTRVLEIDHRRELGYRSTYLDTAERTSYTDAGRSRRRRWKVRTRSYLETRTSWLEVKTRVARDQSHKQRVEHAPLSSGSWLGVEGAGFVAAVLDLPTAAALRPVLTTHYRRSTLYLPGSGTRATVDVDLAWESLPDHRVLERPGLAVVETKTGATPSEVDRLLWRHGHRPVRLSKYGLGMAALHPELPPLKWYRALHRHLAP</sequence>
<comment type="caution">
    <text evidence="2">The sequence shown here is derived from an EMBL/GenBank/DDBJ whole genome shotgun (WGS) entry which is preliminary data.</text>
</comment>
<keyword evidence="3" id="KW-1185">Reference proteome</keyword>
<dbReference type="CDD" id="cd07750">
    <property type="entry name" value="PolyPPase_VTC_like"/>
    <property type="match status" value="1"/>
</dbReference>
<gene>
    <name evidence="2" type="ORF">GCM10022197_12460</name>
</gene>
<dbReference type="Pfam" id="PF09359">
    <property type="entry name" value="VTC"/>
    <property type="match status" value="1"/>
</dbReference>
<dbReference type="RefSeq" id="WP_204911751.1">
    <property type="nucleotide sequence ID" value="NZ_BAAAYR010000001.1"/>
</dbReference>
<evidence type="ECO:0000313" key="2">
    <source>
        <dbReference type="EMBL" id="GAA3558631.1"/>
    </source>
</evidence>